<dbReference type="EMBL" id="FOAZ01000016">
    <property type="protein sequence ID" value="SEL98124.1"/>
    <property type="molecule type" value="Genomic_DNA"/>
</dbReference>
<keyword evidence="1" id="KW-0472">Membrane</keyword>
<protein>
    <submittedName>
        <fullName evidence="2">Uncharacterized protein</fullName>
    </submittedName>
</protein>
<organism evidence="2 3">
    <name type="scientific">Streptacidiphilus jiangxiensis</name>
    <dbReference type="NCBI Taxonomy" id="235985"/>
    <lineage>
        <taxon>Bacteria</taxon>
        <taxon>Bacillati</taxon>
        <taxon>Actinomycetota</taxon>
        <taxon>Actinomycetes</taxon>
        <taxon>Kitasatosporales</taxon>
        <taxon>Streptomycetaceae</taxon>
        <taxon>Streptacidiphilus</taxon>
    </lineage>
</organism>
<sequence length="320" mass="33619">MRRRVASDKPERVWGRGLVDWFLARPRAAWVARWVAVELSTGPLFVVAVAVLGHLLGRAGATAVVLGPAVGVAWLWFRDGIAARQAQQATGLGGRTLQLLAAALTGFGCLLWLVTPVTAGSFAVLCLSWLSTGLTLGAVSALALPGRRTRTAATVLVLALAAAWVPLNRLGLQVTDATAPRSFAEPPRRLMILVDWPGLQPDEARYRAGTLSVAYDDGSPVGTDFDALEVRAAGALSPCAFLLQARADDQELTYSQCGDQGNGLWSSAGDGTGCALVQQRNGLLLLLTDDLCHPDDAAGLETVLHTAHAVGDDAMPALSQ</sequence>
<keyword evidence="3" id="KW-1185">Reference proteome</keyword>
<feature type="transmembrane region" description="Helical" evidence="1">
    <location>
        <begin position="97"/>
        <end position="115"/>
    </location>
</feature>
<dbReference type="eggNOG" id="ENOG5031MXE">
    <property type="taxonomic scope" value="Bacteria"/>
</dbReference>
<evidence type="ECO:0000313" key="2">
    <source>
        <dbReference type="EMBL" id="SEL98124.1"/>
    </source>
</evidence>
<reference evidence="3" key="1">
    <citation type="submission" date="2016-10" db="EMBL/GenBank/DDBJ databases">
        <authorList>
            <person name="Varghese N."/>
        </authorList>
    </citation>
    <scope>NUCLEOTIDE SEQUENCE [LARGE SCALE GENOMIC DNA]</scope>
    <source>
        <strain evidence="3">DSM 45096 / BCRC 16803 / CGMCC 4.1857 / CIP 109030 / JCM 12277 / KCTC 19219 / NBRC 100920 / 33214</strain>
    </source>
</reference>
<accession>A0A1H7UMZ1</accession>
<feature type="transmembrane region" description="Helical" evidence="1">
    <location>
        <begin position="59"/>
        <end position="77"/>
    </location>
</feature>
<keyword evidence="1" id="KW-1133">Transmembrane helix</keyword>
<proteinExistence type="predicted"/>
<dbReference type="Proteomes" id="UP000183015">
    <property type="component" value="Unassembled WGS sequence"/>
</dbReference>
<name>A0A1H7UMZ1_STRJI</name>
<dbReference type="AlphaFoldDB" id="A0A1H7UMZ1"/>
<keyword evidence="1" id="KW-0812">Transmembrane</keyword>
<evidence type="ECO:0000256" key="1">
    <source>
        <dbReference type="SAM" id="Phobius"/>
    </source>
</evidence>
<feature type="transmembrane region" description="Helical" evidence="1">
    <location>
        <begin position="31"/>
        <end position="53"/>
    </location>
</feature>
<gene>
    <name evidence="2" type="ORF">SAMN05414137_11649</name>
</gene>
<evidence type="ECO:0000313" key="3">
    <source>
        <dbReference type="Proteomes" id="UP000183015"/>
    </source>
</evidence>
<feature type="transmembrane region" description="Helical" evidence="1">
    <location>
        <begin position="121"/>
        <end position="144"/>
    </location>
</feature>